<feature type="compositionally biased region" description="Polar residues" evidence="1">
    <location>
        <begin position="16"/>
        <end position="36"/>
    </location>
</feature>
<evidence type="ECO:0000313" key="3">
    <source>
        <dbReference type="Proteomes" id="UP000837801"/>
    </source>
</evidence>
<feature type="region of interest" description="Disordered" evidence="1">
    <location>
        <begin position="60"/>
        <end position="91"/>
    </location>
</feature>
<feature type="compositionally biased region" description="Polar residues" evidence="1">
    <location>
        <begin position="70"/>
        <end position="91"/>
    </location>
</feature>
<proteinExistence type="predicted"/>
<dbReference type="OrthoDB" id="4096888at2759"/>
<feature type="region of interest" description="Disordered" evidence="1">
    <location>
        <begin position="432"/>
        <end position="485"/>
    </location>
</feature>
<evidence type="ECO:0000256" key="1">
    <source>
        <dbReference type="SAM" id="MobiDB-lite"/>
    </source>
</evidence>
<feature type="region of interest" description="Disordered" evidence="1">
    <location>
        <begin position="1"/>
        <end position="37"/>
    </location>
</feature>
<accession>A0A9P0QT77</accession>
<dbReference type="Proteomes" id="UP000837801">
    <property type="component" value="Unassembled WGS sequence"/>
</dbReference>
<dbReference type="EMBL" id="CAKXYY010000014">
    <property type="protein sequence ID" value="CAH2354137.1"/>
    <property type="molecule type" value="Genomic_DNA"/>
</dbReference>
<sequence>MSKMELDSNLIPGIESSPSVSQKKTSNFFPTNSNEYTPRINDGSNFIPDGMNGSFMSSPFSPRNPPPQGLGSNFFNPLRHSPNSQTAGPVSSIDNSIASNLLVSSGNVSSDITAVASAKLNDSLNMLSINNDDKENEIDSKSFRTNSIWNNTSSKINLTPNLNLTQEESDPTMYTPSFLSVDSSFVEDNMKEKEFQNFVSYNSPLTRNIYSTKVNNPSFIPTYFNQASTSIPGTSSTEGLGILESPPATKGYPIIVENEPLQIRDSKTVASQEAYKKEHAKAKAKAKRTKLIFGPSPSPISIFTVPLSSVYTEKEEIHPSKCVVNLPQKFSTIKGFSKTSLDSSHPVNKVFTQYLLAQDNTKQVYQEDYCSTFYKRNHNGYMFVKEPANSIKINSNGIGTKSWVQIKLNLPSKANSLNKSVGSRKIKIDIRQLPNWKPPSNKSSSKAKRTNTRKRESNDFSRRKSDNRKGQFSTTKRFRSREDVN</sequence>
<comment type="caution">
    <text evidence="2">The sequence shown here is derived from an EMBL/GenBank/DDBJ whole genome shotgun (WGS) entry which is preliminary data.</text>
</comment>
<feature type="compositionally biased region" description="Low complexity" evidence="1">
    <location>
        <begin position="434"/>
        <end position="444"/>
    </location>
</feature>
<gene>
    <name evidence="2" type="ORF">CLIB1423_14S02938</name>
</gene>
<organism evidence="2 3">
    <name type="scientific">[Candida] railenensis</name>
    <dbReference type="NCBI Taxonomy" id="45579"/>
    <lineage>
        <taxon>Eukaryota</taxon>
        <taxon>Fungi</taxon>
        <taxon>Dikarya</taxon>
        <taxon>Ascomycota</taxon>
        <taxon>Saccharomycotina</taxon>
        <taxon>Pichiomycetes</taxon>
        <taxon>Debaryomycetaceae</taxon>
        <taxon>Kurtzmaniella</taxon>
    </lineage>
</organism>
<dbReference type="AlphaFoldDB" id="A0A9P0QT77"/>
<keyword evidence="3" id="KW-1185">Reference proteome</keyword>
<name>A0A9P0QT77_9ASCO</name>
<evidence type="ECO:0000313" key="2">
    <source>
        <dbReference type="EMBL" id="CAH2354137.1"/>
    </source>
</evidence>
<protein>
    <submittedName>
        <fullName evidence="2">Uncharacterized protein</fullName>
    </submittedName>
</protein>
<feature type="compositionally biased region" description="Basic and acidic residues" evidence="1">
    <location>
        <begin position="453"/>
        <end position="469"/>
    </location>
</feature>
<reference evidence="2" key="1">
    <citation type="submission" date="2022-03" db="EMBL/GenBank/DDBJ databases">
        <authorList>
            <person name="Legras J.-L."/>
            <person name="Devillers H."/>
            <person name="Grondin C."/>
        </authorList>
    </citation>
    <scope>NUCLEOTIDE SEQUENCE</scope>
    <source>
        <strain evidence="2">CLIB 1423</strain>
    </source>
</reference>